<reference evidence="4" key="1">
    <citation type="submission" date="2022-05" db="EMBL/GenBank/DDBJ databases">
        <authorList>
            <person name="Jo J.-H."/>
            <person name="Im W.-T."/>
        </authorList>
    </citation>
    <scope>NUCLEOTIDE SEQUENCE</scope>
    <source>
        <strain evidence="4">RB56-2</strain>
    </source>
</reference>
<dbReference type="SUPFAM" id="SSF47473">
    <property type="entry name" value="EF-hand"/>
    <property type="match status" value="1"/>
</dbReference>
<dbReference type="Proteomes" id="UP001165383">
    <property type="component" value="Unassembled WGS sequence"/>
</dbReference>
<keyword evidence="2" id="KW-0732">Signal</keyword>
<dbReference type="EMBL" id="JAMGBB010000001">
    <property type="protein sequence ID" value="MCL6740234.1"/>
    <property type="molecule type" value="Genomic_DNA"/>
</dbReference>
<comment type="caution">
    <text evidence="4">The sequence shown here is derived from an EMBL/GenBank/DDBJ whole genome shotgun (WGS) entry which is preliminary data.</text>
</comment>
<accession>A0ABT0S7Y6</accession>
<organism evidence="4 5">
    <name type="scientific">Sphingomonas brevis</name>
    <dbReference type="NCBI Taxonomy" id="2908206"/>
    <lineage>
        <taxon>Bacteria</taxon>
        <taxon>Pseudomonadati</taxon>
        <taxon>Pseudomonadota</taxon>
        <taxon>Alphaproteobacteria</taxon>
        <taxon>Sphingomonadales</taxon>
        <taxon>Sphingomonadaceae</taxon>
        <taxon>Sphingomonas</taxon>
    </lineage>
</organism>
<evidence type="ECO:0000313" key="4">
    <source>
        <dbReference type="EMBL" id="MCL6740234.1"/>
    </source>
</evidence>
<dbReference type="InterPro" id="IPR011992">
    <property type="entry name" value="EF-hand-dom_pair"/>
</dbReference>
<gene>
    <name evidence="4" type="ORF">LZ518_03670</name>
</gene>
<dbReference type="RefSeq" id="WP_249914678.1">
    <property type="nucleotide sequence ID" value="NZ_JAMGBB010000001.1"/>
</dbReference>
<evidence type="ECO:0000313" key="5">
    <source>
        <dbReference type="Proteomes" id="UP001165383"/>
    </source>
</evidence>
<dbReference type="InterPro" id="IPR018247">
    <property type="entry name" value="EF_Hand_1_Ca_BS"/>
</dbReference>
<dbReference type="Gene3D" id="1.10.238.10">
    <property type="entry name" value="EF-hand"/>
    <property type="match status" value="1"/>
</dbReference>
<dbReference type="PROSITE" id="PS50222">
    <property type="entry name" value="EF_HAND_2"/>
    <property type="match status" value="1"/>
</dbReference>
<evidence type="ECO:0000256" key="2">
    <source>
        <dbReference type="SAM" id="SignalP"/>
    </source>
</evidence>
<proteinExistence type="predicted"/>
<protein>
    <submittedName>
        <fullName evidence="4">EF-hand domain-containing protein</fullName>
    </submittedName>
</protein>
<feature type="signal peptide" evidence="2">
    <location>
        <begin position="1"/>
        <end position="21"/>
    </location>
</feature>
<dbReference type="InterPro" id="IPR002048">
    <property type="entry name" value="EF_hand_dom"/>
</dbReference>
<evidence type="ECO:0000259" key="3">
    <source>
        <dbReference type="PROSITE" id="PS50222"/>
    </source>
</evidence>
<name>A0ABT0S7Y6_9SPHN</name>
<dbReference type="PROSITE" id="PS00018">
    <property type="entry name" value="EF_HAND_1"/>
    <property type="match status" value="1"/>
</dbReference>
<feature type="region of interest" description="Disordered" evidence="1">
    <location>
        <begin position="31"/>
        <end position="79"/>
    </location>
</feature>
<feature type="domain" description="EF-hand" evidence="3">
    <location>
        <begin position="80"/>
        <end position="107"/>
    </location>
</feature>
<feature type="chain" id="PRO_5045641487" evidence="2">
    <location>
        <begin position="22"/>
        <end position="107"/>
    </location>
</feature>
<feature type="compositionally biased region" description="Basic and acidic residues" evidence="1">
    <location>
        <begin position="55"/>
        <end position="75"/>
    </location>
</feature>
<keyword evidence="5" id="KW-1185">Reference proteome</keyword>
<evidence type="ECO:0000256" key="1">
    <source>
        <dbReference type="SAM" id="MobiDB-lite"/>
    </source>
</evidence>
<sequence length="107" mass="11400">MTRWIAGIAAVFLLVAGAVFALQGHAEAPGIAPAPEPRLAAASGESLSIPDAPEADAKGKEQRRFARADANEDGKLSMAELMEPRRKSFGKLDVDHDGRLSFEEWAA</sequence>
<dbReference type="Pfam" id="PF13202">
    <property type="entry name" value="EF-hand_5"/>
    <property type="match status" value="2"/>
</dbReference>